<dbReference type="GO" id="GO:0008270">
    <property type="term" value="F:zinc ion binding"/>
    <property type="evidence" value="ECO:0007669"/>
    <property type="project" value="InterPro"/>
</dbReference>
<dbReference type="Pfam" id="PF00172">
    <property type="entry name" value="Zn_clus"/>
    <property type="match status" value="1"/>
</dbReference>
<dbReference type="InterPro" id="IPR001138">
    <property type="entry name" value="Zn2Cys6_DnaBD"/>
</dbReference>
<dbReference type="SMART" id="SM00066">
    <property type="entry name" value="GAL4"/>
    <property type="match status" value="1"/>
</dbReference>
<proteinExistence type="predicted"/>
<comment type="caution">
    <text evidence="4">The sequence shown here is derived from an EMBL/GenBank/DDBJ whole genome shotgun (WGS) entry which is preliminary data.</text>
</comment>
<dbReference type="Gene3D" id="4.10.240.10">
    <property type="entry name" value="Zn(2)-C6 fungal-type DNA-binding domain"/>
    <property type="match status" value="1"/>
</dbReference>
<gene>
    <name evidence="4" type="ORF">AC578_198</name>
</gene>
<evidence type="ECO:0000313" key="5">
    <source>
        <dbReference type="Proteomes" id="UP000070133"/>
    </source>
</evidence>
<dbReference type="AlphaFoldDB" id="A0A139HIT0"/>
<reference evidence="4 5" key="1">
    <citation type="submission" date="2015-07" db="EMBL/GenBank/DDBJ databases">
        <title>Comparative genomics of the Sigatoka disease complex on banana suggests a link between parallel evolutionary changes in Pseudocercospora fijiensis and Pseudocercospora eumusae and increased virulence on the banana host.</title>
        <authorList>
            <person name="Chang T.-C."/>
            <person name="Salvucci A."/>
            <person name="Crous P.W."/>
            <person name="Stergiopoulos I."/>
        </authorList>
    </citation>
    <scope>NUCLEOTIDE SEQUENCE [LARGE SCALE GENOMIC DNA]</scope>
    <source>
        <strain evidence="4 5">CBS 114824</strain>
    </source>
</reference>
<dbReference type="PROSITE" id="PS00463">
    <property type="entry name" value="ZN2_CY6_FUNGAL_1"/>
    <property type="match status" value="1"/>
</dbReference>
<feature type="compositionally biased region" description="Polar residues" evidence="2">
    <location>
        <begin position="106"/>
        <end position="120"/>
    </location>
</feature>
<feature type="compositionally biased region" description="Polar residues" evidence="2">
    <location>
        <begin position="76"/>
        <end position="89"/>
    </location>
</feature>
<feature type="domain" description="Zn(2)-C6 fungal-type" evidence="3">
    <location>
        <begin position="23"/>
        <end position="57"/>
    </location>
</feature>
<evidence type="ECO:0000256" key="2">
    <source>
        <dbReference type="SAM" id="MobiDB-lite"/>
    </source>
</evidence>
<keyword evidence="5" id="KW-1185">Reference proteome</keyword>
<evidence type="ECO:0000313" key="4">
    <source>
        <dbReference type="EMBL" id="KXT02302.1"/>
    </source>
</evidence>
<organism evidence="4 5">
    <name type="scientific">Pseudocercospora eumusae</name>
    <dbReference type="NCBI Taxonomy" id="321146"/>
    <lineage>
        <taxon>Eukaryota</taxon>
        <taxon>Fungi</taxon>
        <taxon>Dikarya</taxon>
        <taxon>Ascomycota</taxon>
        <taxon>Pezizomycotina</taxon>
        <taxon>Dothideomycetes</taxon>
        <taxon>Dothideomycetidae</taxon>
        <taxon>Mycosphaerellales</taxon>
        <taxon>Mycosphaerellaceae</taxon>
        <taxon>Pseudocercospora</taxon>
    </lineage>
</organism>
<dbReference type="Proteomes" id="UP000070133">
    <property type="component" value="Unassembled WGS sequence"/>
</dbReference>
<feature type="compositionally biased region" description="Basic and acidic residues" evidence="2">
    <location>
        <begin position="121"/>
        <end position="140"/>
    </location>
</feature>
<dbReference type="SUPFAM" id="SSF57701">
    <property type="entry name" value="Zn2/Cys6 DNA-binding domain"/>
    <property type="match status" value="1"/>
</dbReference>
<dbReference type="GO" id="GO:0000981">
    <property type="term" value="F:DNA-binding transcription factor activity, RNA polymerase II-specific"/>
    <property type="evidence" value="ECO:0007669"/>
    <property type="project" value="InterPro"/>
</dbReference>
<feature type="region of interest" description="Disordered" evidence="2">
    <location>
        <begin position="52"/>
        <end position="140"/>
    </location>
</feature>
<evidence type="ECO:0000259" key="3">
    <source>
        <dbReference type="PROSITE" id="PS00463"/>
    </source>
</evidence>
<sequence length="140" mass="15659">MPISDNWQHSTPDQPRKRRAELVCTTCHSKKIKCDLQSRKNDGLNTCSYCSGSGRDCELRTPKRAKRRDTEGSRDFISQGQAQPRTQPATDADAIAGTGVLRRQQDPLSLQQSPAKTTPQQDRERVVVNENRPGDPDTGR</sequence>
<evidence type="ECO:0000256" key="1">
    <source>
        <dbReference type="ARBA" id="ARBA00023242"/>
    </source>
</evidence>
<dbReference type="InterPro" id="IPR036864">
    <property type="entry name" value="Zn2-C6_fun-type_DNA-bd_sf"/>
</dbReference>
<dbReference type="CDD" id="cd00067">
    <property type="entry name" value="GAL4"/>
    <property type="match status" value="1"/>
</dbReference>
<dbReference type="EMBL" id="LFZN01000043">
    <property type="protein sequence ID" value="KXT02300.1"/>
    <property type="molecule type" value="Genomic_DNA"/>
</dbReference>
<dbReference type="OrthoDB" id="1932925at2759"/>
<name>A0A139HIT0_9PEZI</name>
<dbReference type="EMBL" id="LFZN01000043">
    <property type="protein sequence ID" value="KXT02302.1"/>
    <property type="molecule type" value="Genomic_DNA"/>
</dbReference>
<keyword evidence="1" id="KW-0539">Nucleus</keyword>
<accession>A0A139HIT0</accession>
<protein>
    <recommendedName>
        <fullName evidence="3">Zn(2)-C6 fungal-type domain-containing protein</fullName>
    </recommendedName>
</protein>